<keyword evidence="2" id="KW-0012">Acyltransferase</keyword>
<dbReference type="InterPro" id="IPR000182">
    <property type="entry name" value="GNAT_dom"/>
</dbReference>
<dbReference type="CDD" id="cd04301">
    <property type="entry name" value="NAT_SF"/>
    <property type="match status" value="1"/>
</dbReference>
<name>A0ABZ3FK83_9ACTN</name>
<dbReference type="SUPFAM" id="SSF55729">
    <property type="entry name" value="Acyl-CoA N-acyltransferases (Nat)"/>
    <property type="match status" value="1"/>
</dbReference>
<evidence type="ECO:0000259" key="1">
    <source>
        <dbReference type="PROSITE" id="PS51186"/>
    </source>
</evidence>
<dbReference type="Pfam" id="PF00583">
    <property type="entry name" value="Acetyltransf_1"/>
    <property type="match status" value="1"/>
</dbReference>
<dbReference type="EMBL" id="CP154795">
    <property type="protein sequence ID" value="XAN06030.1"/>
    <property type="molecule type" value="Genomic_DNA"/>
</dbReference>
<dbReference type="Proteomes" id="UP001442841">
    <property type="component" value="Chromosome"/>
</dbReference>
<gene>
    <name evidence="2" type="ORF">AADG42_01475</name>
</gene>
<feature type="domain" description="N-acetyltransferase" evidence="1">
    <location>
        <begin position="1"/>
        <end position="160"/>
    </location>
</feature>
<dbReference type="EC" id="2.3.1.-" evidence="2"/>
<accession>A0ABZ3FK83</accession>
<dbReference type="InterPro" id="IPR050276">
    <property type="entry name" value="MshD_Acetyltransferase"/>
</dbReference>
<proteinExistence type="predicted"/>
<keyword evidence="2" id="KW-0808">Transferase</keyword>
<dbReference type="PROSITE" id="PS51186">
    <property type="entry name" value="GNAT"/>
    <property type="match status" value="1"/>
</dbReference>
<evidence type="ECO:0000313" key="2">
    <source>
        <dbReference type="EMBL" id="XAN06030.1"/>
    </source>
</evidence>
<dbReference type="Gene3D" id="3.40.630.30">
    <property type="match status" value="1"/>
</dbReference>
<reference evidence="2 3" key="1">
    <citation type="submission" date="2024-04" db="EMBL/GenBank/DDBJ databases">
        <title>Isolation of an actinomycete strain from pig manure.</title>
        <authorList>
            <person name="Gong T."/>
            <person name="Yu Z."/>
            <person name="An M."/>
            <person name="Wei C."/>
            <person name="Yang W."/>
            <person name="Liu L."/>
        </authorList>
    </citation>
    <scope>NUCLEOTIDE SEQUENCE [LARGE SCALE GENOMIC DNA]</scope>
    <source>
        <strain evidence="2 3">ZF39</strain>
    </source>
</reference>
<evidence type="ECO:0000313" key="3">
    <source>
        <dbReference type="Proteomes" id="UP001442841"/>
    </source>
</evidence>
<organism evidence="2 3">
    <name type="scientific">Ammonicoccus fulvus</name>
    <dbReference type="NCBI Taxonomy" id="3138240"/>
    <lineage>
        <taxon>Bacteria</taxon>
        <taxon>Bacillati</taxon>
        <taxon>Actinomycetota</taxon>
        <taxon>Actinomycetes</taxon>
        <taxon>Propionibacteriales</taxon>
        <taxon>Propionibacteriaceae</taxon>
        <taxon>Ammonicoccus</taxon>
    </lineage>
</organism>
<dbReference type="GO" id="GO:0016746">
    <property type="term" value="F:acyltransferase activity"/>
    <property type="evidence" value="ECO:0007669"/>
    <property type="project" value="UniProtKB-KW"/>
</dbReference>
<dbReference type="RefSeq" id="WP_425307468.1">
    <property type="nucleotide sequence ID" value="NZ_CP154795.1"/>
</dbReference>
<keyword evidence="3" id="KW-1185">Reference proteome</keyword>
<dbReference type="PANTHER" id="PTHR43617:SF20">
    <property type="entry name" value="N-ALPHA-ACETYLTRANSFERASE RIMI"/>
    <property type="match status" value="1"/>
</dbReference>
<dbReference type="InterPro" id="IPR016181">
    <property type="entry name" value="Acyl_CoA_acyltransferase"/>
</dbReference>
<protein>
    <submittedName>
        <fullName evidence="2">N-acetyltransferase</fullName>
        <ecNumber evidence="2">2.3.1.-</ecNumber>
    </submittedName>
</protein>
<sequence length="160" mass="17939">MLLRQTRPEDLDGVIGLEQCENTEPWLGTTGREWHLQAIDDPDVSHLVFVKAHRGLDSEDSSDEELVGFVVLAGLSKPGPIEMRRMVINLIQRGKGYGRQLLNEAIKLVQDMPDRDRIWLDVNPANEPAVALYDSVGFEQCDVPEGVTPVDGLIYLDFEL</sequence>
<dbReference type="PANTHER" id="PTHR43617">
    <property type="entry name" value="L-AMINO ACID N-ACETYLTRANSFERASE"/>
    <property type="match status" value="1"/>
</dbReference>